<dbReference type="SUPFAM" id="SSF53697">
    <property type="entry name" value="SIS domain"/>
    <property type="match status" value="1"/>
</dbReference>
<keyword evidence="2 4" id="KW-0413">Isomerase</keyword>
<reference evidence="4 5" key="1">
    <citation type="journal article" date="2015" name="Nature">
        <title>rRNA introns, odd ribosomes, and small enigmatic genomes across a large radiation of phyla.</title>
        <authorList>
            <person name="Brown C.T."/>
            <person name="Hug L.A."/>
            <person name="Thomas B.C."/>
            <person name="Sharon I."/>
            <person name="Castelle C.J."/>
            <person name="Singh A."/>
            <person name="Wilkins M.J."/>
            <person name="Williams K.H."/>
            <person name="Banfield J.F."/>
        </authorList>
    </citation>
    <scope>NUCLEOTIDE SEQUENCE [LARGE SCALE GENOMIC DNA]</scope>
</reference>
<dbReference type="GO" id="GO:0004476">
    <property type="term" value="F:mannose-6-phosphate isomerase activity"/>
    <property type="evidence" value="ECO:0007669"/>
    <property type="project" value="InterPro"/>
</dbReference>
<evidence type="ECO:0000313" key="5">
    <source>
        <dbReference type="Proteomes" id="UP000033930"/>
    </source>
</evidence>
<accession>A0A0G0YGL4</accession>
<dbReference type="Pfam" id="PF01380">
    <property type="entry name" value="SIS"/>
    <property type="match status" value="1"/>
</dbReference>
<protein>
    <submittedName>
        <fullName evidence="4">Bifunctional phosphoglucose/phosphomannose isomerase</fullName>
    </submittedName>
</protein>
<dbReference type="InterPro" id="IPR019490">
    <property type="entry name" value="Glu6P/Mann6P_isomerase_C"/>
</dbReference>
<organism evidence="4 5">
    <name type="scientific">Candidatus Uhrbacteria bacterium GW2011_GWC1_41_20</name>
    <dbReference type="NCBI Taxonomy" id="1618983"/>
    <lineage>
        <taxon>Bacteria</taxon>
        <taxon>Candidatus Uhriibacteriota</taxon>
    </lineage>
</organism>
<comment type="caution">
    <text evidence="4">The sequence shown here is derived from an EMBL/GenBank/DDBJ whole genome shotgun (WGS) entry which is preliminary data.</text>
</comment>
<gene>
    <name evidence="4" type="ORF">UU50_C0005G0009</name>
</gene>
<evidence type="ECO:0000259" key="3">
    <source>
        <dbReference type="PROSITE" id="PS51464"/>
    </source>
</evidence>
<dbReference type="Pfam" id="PF10432">
    <property type="entry name" value="bact-PGI_C"/>
    <property type="match status" value="1"/>
</dbReference>
<sequence length="353" mass="39299">MLNNTKTFKTYDKADIAYGIERLAKQVDIAFEATEWFSFPSSYKSCDTIVVAGMGGSALGAHVVQTSCAKKLKKPMVFVHDYQLPAWVGSKTLVILSSFSGTTEEVLSAAKQAQKQKAKIAVITTGGQLLVLAKRNKWPMYMFEPGDLAKQPRLGLGFMICGLLGMLETAGYIKLAKTEKQAMVSAMSEVVDSCALDVDSKENPAKQVALALKDRPMLFVGSEHLVGCAHVITNQINETAKQFAEFHELPELNHHLMEGLTFPKGMFAKFSVVMIKSNLYNEQTKKRYPITAEVFEKQGAQVIEYETRGKTELEEVGELLQFGSFLSYYLGMINKVNPAEIPYVDWFKEMIKK</sequence>
<evidence type="ECO:0000256" key="1">
    <source>
        <dbReference type="ARBA" id="ARBA00010523"/>
    </source>
</evidence>
<dbReference type="GO" id="GO:0004347">
    <property type="term" value="F:glucose-6-phosphate isomerase activity"/>
    <property type="evidence" value="ECO:0007669"/>
    <property type="project" value="InterPro"/>
</dbReference>
<name>A0A0G0YGL4_9BACT</name>
<dbReference type="PROSITE" id="PS51464">
    <property type="entry name" value="SIS"/>
    <property type="match status" value="1"/>
</dbReference>
<dbReference type="AlphaFoldDB" id="A0A0G0YGL4"/>
<evidence type="ECO:0000256" key="2">
    <source>
        <dbReference type="ARBA" id="ARBA00023235"/>
    </source>
</evidence>
<dbReference type="GO" id="GO:0097367">
    <property type="term" value="F:carbohydrate derivative binding"/>
    <property type="evidence" value="ECO:0007669"/>
    <property type="project" value="InterPro"/>
</dbReference>
<dbReference type="InterPro" id="IPR046348">
    <property type="entry name" value="SIS_dom_sf"/>
</dbReference>
<dbReference type="InterPro" id="IPR001347">
    <property type="entry name" value="SIS_dom"/>
</dbReference>
<dbReference type="CDD" id="cd05637">
    <property type="entry name" value="SIS_PGI_PMI_2"/>
    <property type="match status" value="1"/>
</dbReference>
<dbReference type="Proteomes" id="UP000033930">
    <property type="component" value="Unassembled WGS sequence"/>
</dbReference>
<dbReference type="GO" id="GO:1901135">
    <property type="term" value="P:carbohydrate derivative metabolic process"/>
    <property type="evidence" value="ECO:0007669"/>
    <property type="project" value="InterPro"/>
</dbReference>
<comment type="similarity">
    <text evidence="1">Belongs to the PGI/PMI family.</text>
</comment>
<dbReference type="GO" id="GO:0005975">
    <property type="term" value="P:carbohydrate metabolic process"/>
    <property type="evidence" value="ECO:0007669"/>
    <property type="project" value="InterPro"/>
</dbReference>
<feature type="domain" description="SIS" evidence="3">
    <location>
        <begin position="39"/>
        <end position="177"/>
    </location>
</feature>
<dbReference type="EMBL" id="LCAW01000005">
    <property type="protein sequence ID" value="KKR99502.1"/>
    <property type="molecule type" value="Genomic_DNA"/>
</dbReference>
<dbReference type="Gene3D" id="3.40.50.10490">
    <property type="entry name" value="Glucose-6-phosphate isomerase like protein, domain 1"/>
    <property type="match status" value="2"/>
</dbReference>
<proteinExistence type="inferred from homology"/>
<evidence type="ECO:0000313" key="4">
    <source>
        <dbReference type="EMBL" id="KKR99502.1"/>
    </source>
</evidence>